<evidence type="ECO:0000313" key="7">
    <source>
        <dbReference type="Proteomes" id="UP000568877"/>
    </source>
</evidence>
<evidence type="ECO:0000256" key="3">
    <source>
        <dbReference type="ARBA" id="ARBA00022676"/>
    </source>
</evidence>
<reference evidence="6 7" key="1">
    <citation type="journal article" date="2020" name="Front. Microbiol.">
        <title>Single-cell genomics of novel Actinobacteria with the Wood-Ljungdahl pathway discovered in a serpentinizing system.</title>
        <authorList>
            <person name="Merino N."/>
            <person name="Kawai M."/>
            <person name="Boyd E.S."/>
            <person name="Colman D.R."/>
            <person name="McGlynn S.E."/>
            <person name="Nealson K.H."/>
            <person name="Kurokawa K."/>
            <person name="Hongoh Y."/>
        </authorList>
    </citation>
    <scope>NUCLEOTIDE SEQUENCE [LARGE SCALE GENOMIC DNA]</scope>
    <source>
        <strain evidence="6 7">S42</strain>
    </source>
</reference>
<keyword evidence="3" id="KW-0328">Glycosyltransferase</keyword>
<dbReference type="Pfam" id="PF00535">
    <property type="entry name" value="Glycos_transf_2"/>
    <property type="match status" value="1"/>
</dbReference>
<dbReference type="Proteomes" id="UP000568877">
    <property type="component" value="Unassembled WGS sequence"/>
</dbReference>
<evidence type="ECO:0000256" key="4">
    <source>
        <dbReference type="ARBA" id="ARBA00022679"/>
    </source>
</evidence>
<comment type="caution">
    <text evidence="6">The sequence shown here is derived from an EMBL/GenBank/DDBJ whole genome shotgun (WGS) entry which is preliminary data.</text>
</comment>
<evidence type="ECO:0000256" key="2">
    <source>
        <dbReference type="ARBA" id="ARBA00006739"/>
    </source>
</evidence>
<protein>
    <submittedName>
        <fullName evidence="6">Rhamnosyltransferase</fullName>
    </submittedName>
</protein>
<dbReference type="AlphaFoldDB" id="A0A6V8PQP3"/>
<dbReference type="InterPro" id="IPR029044">
    <property type="entry name" value="Nucleotide-diphossugar_trans"/>
</dbReference>
<evidence type="ECO:0000313" key="6">
    <source>
        <dbReference type="EMBL" id="GFP33386.1"/>
    </source>
</evidence>
<dbReference type="EMBL" id="BLSA01000444">
    <property type="protein sequence ID" value="GFP33386.1"/>
    <property type="molecule type" value="Genomic_DNA"/>
</dbReference>
<comment type="pathway">
    <text evidence="1">Cell wall biogenesis; cell wall polysaccharide biosynthesis.</text>
</comment>
<accession>A0A6V8PQP3</accession>
<gene>
    <name evidence="6" type="ORF">HKBW3S42_01721</name>
</gene>
<dbReference type="InterPro" id="IPR001173">
    <property type="entry name" value="Glyco_trans_2-like"/>
</dbReference>
<dbReference type="GO" id="GO:0016757">
    <property type="term" value="F:glycosyltransferase activity"/>
    <property type="evidence" value="ECO:0007669"/>
    <property type="project" value="UniProtKB-KW"/>
</dbReference>
<feature type="domain" description="Glycosyltransferase 2-like" evidence="5">
    <location>
        <begin position="6"/>
        <end position="59"/>
    </location>
</feature>
<dbReference type="Gene3D" id="3.90.550.10">
    <property type="entry name" value="Spore Coat Polysaccharide Biosynthesis Protein SpsA, Chain A"/>
    <property type="match status" value="1"/>
</dbReference>
<keyword evidence="4 6" id="KW-0808">Transferase</keyword>
<evidence type="ECO:0000256" key="1">
    <source>
        <dbReference type="ARBA" id="ARBA00004776"/>
    </source>
</evidence>
<name>A0A6V8PQP3_9ACTN</name>
<sequence>MNPKVSIIILNWNGWKDTIECLESLYQITYTNYDVIVVDNGSEDDSIEKIKGYCEGKIEVESKFFEYSGENKPIEIVEYTRTDGESKRAKES</sequence>
<proteinExistence type="inferred from homology"/>
<organism evidence="6 7">
    <name type="scientific">Candidatus Hakubella thermalkaliphila</name>
    <dbReference type="NCBI Taxonomy" id="2754717"/>
    <lineage>
        <taxon>Bacteria</taxon>
        <taxon>Bacillati</taxon>
        <taxon>Actinomycetota</taxon>
        <taxon>Actinomycetota incertae sedis</taxon>
        <taxon>Candidatus Hakubellales</taxon>
        <taxon>Candidatus Hakubellaceae</taxon>
        <taxon>Candidatus Hakubella</taxon>
    </lineage>
</organism>
<dbReference type="SUPFAM" id="SSF53448">
    <property type="entry name" value="Nucleotide-diphospho-sugar transferases"/>
    <property type="match status" value="1"/>
</dbReference>
<comment type="similarity">
    <text evidence="2">Belongs to the glycosyltransferase 2 family.</text>
</comment>
<dbReference type="PANTHER" id="PTHR43179">
    <property type="entry name" value="RHAMNOSYLTRANSFERASE WBBL"/>
    <property type="match status" value="1"/>
</dbReference>
<dbReference type="PANTHER" id="PTHR43179:SF12">
    <property type="entry name" value="GALACTOFURANOSYLTRANSFERASE GLFT2"/>
    <property type="match status" value="1"/>
</dbReference>
<evidence type="ECO:0000259" key="5">
    <source>
        <dbReference type="Pfam" id="PF00535"/>
    </source>
</evidence>